<dbReference type="GO" id="GO:0006298">
    <property type="term" value="P:mismatch repair"/>
    <property type="evidence" value="ECO:0007669"/>
    <property type="project" value="InterPro"/>
</dbReference>
<dbReference type="FunFam" id="3.40.50.300:FF:000870">
    <property type="entry name" value="MutS protein homolog 4"/>
    <property type="match status" value="1"/>
</dbReference>
<evidence type="ECO:0000259" key="9">
    <source>
        <dbReference type="PROSITE" id="PS00486"/>
    </source>
</evidence>
<feature type="compositionally biased region" description="Low complexity" evidence="8">
    <location>
        <begin position="91"/>
        <end position="103"/>
    </location>
</feature>
<dbReference type="PANTHER" id="PTHR11361">
    <property type="entry name" value="DNA MISMATCH REPAIR PROTEIN MUTS FAMILY MEMBER"/>
    <property type="match status" value="1"/>
</dbReference>
<comment type="similarity">
    <text evidence="1 6 7">Belongs to the DNA mismatch repair MutS family.</text>
</comment>
<feature type="compositionally biased region" description="Low complexity" evidence="8">
    <location>
        <begin position="330"/>
        <end position="354"/>
    </location>
</feature>
<dbReference type="Pfam" id="PF05190">
    <property type="entry name" value="MutS_IV"/>
    <property type="match status" value="1"/>
</dbReference>
<dbReference type="PANTHER" id="PTHR11361:SF148">
    <property type="entry name" value="DNA MISMATCH REPAIR PROTEIN MSH6"/>
    <property type="match status" value="1"/>
</dbReference>
<sequence length="1321" mass="148431">MKQTTINSFFKSEKKPDTSSNGNNSNSNNVNNNNNKNNNNNIDDDDYDFFQDLDDEDLGIAPPSTKSTSTPTPTPTPTPPTSLSQPGIVASSTPSLSLPKLSPSKLNLKNIKTNLINNNVNETKPTAETINSIPDKSNPEIKITTATSKLSLTTTPSKGKIDSFFKPVSTPSSQESVGNNSNNNLFSQFEKEEKESKSTSTPSRPKRAASAKITNNNNINNNTRKRKTIDVEEEEEEQEEEEEFTQLKEQEQDTKMELAEDTDTSNLDDFKFDSSPTISSSSKVSTTKSLSSVSSTSTTKSISVPSTPSKNKKKPMDDDDFDFEDDQDMDTSSPPLTPKKSSSSTSVPSTPSKNKFGKLSKKETEERLSFLVDIKDSLQRGKDDPNYDPRTLYIPKQAMAKFTPFERQFWEIKSKHYDTVVFFKKGKFYELYENDADIGHQLLHLKMTDRVNMRMVGVPESSFNQWSSKLIQLGYKVAKVDQMETSIGASKRQSEKGGAGKTDSIITRELTSILTAGTLLDETLISDHNSTYLMSIKHDDYNKQFGICFVDVSIGSFFLSTFTDDNGGTQLETLLLQTMPKEIIYEKNAIGTEAMNLLKRVLAPVKPIMNARDSLTEYLDPLETLAKIKEIRGCIPDDLNEMKNDTMALSALGACVSYLMDIRIGKGVLDQARFKYFNPLDVENALILDGQCLVNLEIFNNSTDGSSEGTLYKLMDRCSTAFGKRMFRQWICRPLANKALIQDRQNAIDHLKSNPSLMQSITALLLKLPDLERMISRIKSKSSKIQDLISVLNHFESIHNQIDSFENIDKIASNHLKSCLLFDNNQNNNIDNNNNNQDDGDEEDLGISQEKKTYLVNNISTNNYPNLSNHIEKVRESFEYDRENDQIIPSKGLFKEFDDCQEKIKAYEDKLDTHLQEQKEFFGSNKLDYKHMGKEIYQLEVPVAIATKKKLGSEYQIKSHSKVVNRYHTPFICKVLPKLLEERDTLDVLSREILKKIQENFSTHFSQYMRAVQCLAQLDCILSLYKVSTQSTIPMCRPEFLEAPRGFLQIKDMRHPCISSKATDEFIPNDLSLNTTDNPPSVMVLTGPNMGGKSTLLRQTCLLVIMAQLGCYVPATQCSMSIVDRIFTRLGANDNILAGQSTFMVELQETCNVLKHATNRSLVILDELGRGTSTFDGYSIAYSVLNYIAHHIESLCIFATHYQSLANEPAVIDKISTSYMTCQVDEEQKKVVFLYKLAKGICENSYGLHVASMTGLPKSIIAKAEEKAKQFEKESTISSYIHGTIHKSELVKRIASSFASKDIKELILLQKTLLSKNNIDN</sequence>
<keyword evidence="11" id="KW-1185">Reference proteome</keyword>
<feature type="region of interest" description="Disordered" evidence="8">
    <location>
        <begin position="1"/>
        <end position="103"/>
    </location>
</feature>
<dbReference type="GO" id="GO:0140664">
    <property type="term" value="F:ATP-dependent DNA damage sensor activity"/>
    <property type="evidence" value="ECO:0007669"/>
    <property type="project" value="InterPro"/>
</dbReference>
<dbReference type="InterPro" id="IPR017261">
    <property type="entry name" value="DNA_mismatch_repair_MutS/MSH"/>
</dbReference>
<evidence type="ECO:0000256" key="7">
    <source>
        <dbReference type="RuleBase" id="RU003756"/>
    </source>
</evidence>
<feature type="compositionally biased region" description="Basic and acidic residues" evidence="8">
    <location>
        <begin position="245"/>
        <end position="258"/>
    </location>
</feature>
<dbReference type="Pfam" id="PF05188">
    <property type="entry name" value="MutS_II"/>
    <property type="match status" value="1"/>
</dbReference>
<dbReference type="OrthoDB" id="10252754at2759"/>
<evidence type="ECO:0000256" key="6">
    <source>
        <dbReference type="PIRNR" id="PIRNR037677"/>
    </source>
</evidence>
<dbReference type="NCBIfam" id="NF003810">
    <property type="entry name" value="PRK05399.1"/>
    <property type="match status" value="1"/>
</dbReference>
<dbReference type="FunFam" id="1.10.1420.10:FF:000005">
    <property type="entry name" value="DNA mismatch repair protein"/>
    <property type="match status" value="1"/>
</dbReference>
<evidence type="ECO:0000313" key="11">
    <source>
        <dbReference type="Proteomes" id="UP000695562"/>
    </source>
</evidence>
<dbReference type="InterPro" id="IPR027417">
    <property type="entry name" value="P-loop_NTPase"/>
</dbReference>
<evidence type="ECO:0000256" key="4">
    <source>
        <dbReference type="ARBA" id="ARBA00022840"/>
    </source>
</evidence>
<dbReference type="PIRSF" id="PIRSF037677">
    <property type="entry name" value="DNA_mis_repair_Msh6"/>
    <property type="match status" value="1"/>
</dbReference>
<feature type="compositionally biased region" description="Low complexity" evidence="8">
    <location>
        <begin position="19"/>
        <end position="41"/>
    </location>
</feature>
<dbReference type="InterPro" id="IPR036187">
    <property type="entry name" value="DNA_mismatch_repair_MutS_sf"/>
</dbReference>
<accession>A0A8J4Q9X7</accession>
<dbReference type="Pfam" id="PF00488">
    <property type="entry name" value="MutS_V"/>
    <property type="match status" value="1"/>
</dbReference>
<dbReference type="Gene3D" id="1.10.1420.10">
    <property type="match status" value="2"/>
</dbReference>
<keyword evidence="4 6" id="KW-0067">ATP-binding</keyword>
<dbReference type="SUPFAM" id="SSF48334">
    <property type="entry name" value="DNA repair protein MutS, domain III"/>
    <property type="match status" value="1"/>
</dbReference>
<dbReference type="SMART" id="SM00533">
    <property type="entry name" value="MUTSd"/>
    <property type="match status" value="1"/>
</dbReference>
<dbReference type="InterPro" id="IPR007861">
    <property type="entry name" value="DNA_mismatch_repair_MutS_clamp"/>
</dbReference>
<dbReference type="SUPFAM" id="SSF55271">
    <property type="entry name" value="DNA repair protein MutS, domain I"/>
    <property type="match status" value="1"/>
</dbReference>
<dbReference type="Gene3D" id="3.30.420.110">
    <property type="entry name" value="MutS, connector domain"/>
    <property type="match status" value="1"/>
</dbReference>
<dbReference type="InterPro" id="IPR007695">
    <property type="entry name" value="DNA_mismatch_repair_MutS-lik_N"/>
</dbReference>
<feature type="compositionally biased region" description="Acidic residues" evidence="8">
    <location>
        <begin position="317"/>
        <end position="329"/>
    </location>
</feature>
<evidence type="ECO:0000256" key="1">
    <source>
        <dbReference type="ARBA" id="ARBA00006271"/>
    </source>
</evidence>
<dbReference type="InterPro" id="IPR000432">
    <property type="entry name" value="DNA_mismatch_repair_MutS_C"/>
</dbReference>
<dbReference type="InterPro" id="IPR045076">
    <property type="entry name" value="MutS"/>
</dbReference>
<dbReference type="FunFam" id="3.40.1170.10:FF:000002">
    <property type="entry name" value="DNA mismatch repair protein"/>
    <property type="match status" value="1"/>
</dbReference>
<feature type="compositionally biased region" description="Low complexity" evidence="8">
    <location>
        <begin position="62"/>
        <end position="71"/>
    </location>
</feature>
<keyword evidence="3 6" id="KW-0227">DNA damage</keyword>
<evidence type="ECO:0000313" key="10">
    <source>
        <dbReference type="EMBL" id="KAF2077711.1"/>
    </source>
</evidence>
<evidence type="ECO:0000256" key="8">
    <source>
        <dbReference type="SAM" id="MobiDB-lite"/>
    </source>
</evidence>
<evidence type="ECO:0000256" key="5">
    <source>
        <dbReference type="ARBA" id="ARBA00023125"/>
    </source>
</evidence>
<dbReference type="Gene3D" id="3.40.50.300">
    <property type="entry name" value="P-loop containing nucleotide triphosphate hydrolases"/>
    <property type="match status" value="1"/>
</dbReference>
<dbReference type="PROSITE" id="PS00486">
    <property type="entry name" value="DNA_MISMATCH_REPAIR_2"/>
    <property type="match status" value="1"/>
</dbReference>
<comment type="caution">
    <text evidence="10">The sequence shown here is derived from an EMBL/GenBank/DDBJ whole genome shotgun (WGS) entry which is preliminary data.</text>
</comment>
<dbReference type="SMART" id="SM00534">
    <property type="entry name" value="MUTSac"/>
    <property type="match status" value="1"/>
</dbReference>
<feature type="domain" description="DNA mismatch repair proteins mutS family" evidence="9">
    <location>
        <begin position="1161"/>
        <end position="1177"/>
    </location>
</feature>
<feature type="compositionally biased region" description="Acidic residues" evidence="8">
    <location>
        <begin position="42"/>
        <end position="58"/>
    </location>
</feature>
<feature type="compositionally biased region" description="Polar residues" evidence="8">
    <location>
        <begin position="1"/>
        <end position="10"/>
    </location>
</feature>
<keyword evidence="2 6" id="KW-0547">Nucleotide-binding</keyword>
<dbReference type="Proteomes" id="UP000695562">
    <property type="component" value="Unassembled WGS sequence"/>
</dbReference>
<feature type="compositionally biased region" description="Acidic residues" evidence="8">
    <location>
        <begin position="231"/>
        <end position="244"/>
    </location>
</feature>
<dbReference type="EMBL" id="AJWJ01000021">
    <property type="protein sequence ID" value="KAF2077711.1"/>
    <property type="molecule type" value="Genomic_DNA"/>
</dbReference>
<feature type="compositionally biased region" description="Low complexity" evidence="8">
    <location>
        <begin position="146"/>
        <end position="158"/>
    </location>
</feature>
<feature type="region of interest" description="Disordered" evidence="8">
    <location>
        <begin position="146"/>
        <end position="361"/>
    </location>
</feature>
<name>A0A8J4Q9X7_9MYCE</name>
<dbReference type="InterPro" id="IPR007860">
    <property type="entry name" value="DNA_mmatch_repair_MutS_con_dom"/>
</dbReference>
<dbReference type="GO" id="GO:0032301">
    <property type="term" value="C:MutSalpha complex"/>
    <property type="evidence" value="ECO:0007669"/>
    <property type="project" value="TreeGrafter"/>
</dbReference>
<dbReference type="InterPro" id="IPR036678">
    <property type="entry name" value="MutS_con_dom_sf"/>
</dbReference>
<organism evidence="10 11">
    <name type="scientific">Polysphondylium violaceum</name>
    <dbReference type="NCBI Taxonomy" id="133409"/>
    <lineage>
        <taxon>Eukaryota</taxon>
        <taxon>Amoebozoa</taxon>
        <taxon>Evosea</taxon>
        <taxon>Eumycetozoa</taxon>
        <taxon>Dictyostelia</taxon>
        <taxon>Dictyosteliales</taxon>
        <taxon>Dictyosteliaceae</taxon>
        <taxon>Polysphondylium</taxon>
    </lineage>
</organism>
<evidence type="ECO:0000256" key="3">
    <source>
        <dbReference type="ARBA" id="ARBA00022763"/>
    </source>
</evidence>
<feature type="compositionally biased region" description="Low complexity" evidence="8">
    <location>
        <begin position="212"/>
        <end position="222"/>
    </location>
</feature>
<dbReference type="SUPFAM" id="SSF52540">
    <property type="entry name" value="P-loop containing nucleoside triphosphate hydrolases"/>
    <property type="match status" value="1"/>
</dbReference>
<protein>
    <recommendedName>
        <fullName evidence="6">DNA mismatch repair protein</fullName>
    </recommendedName>
</protein>
<feature type="compositionally biased region" description="Polar residues" evidence="8">
    <location>
        <begin position="169"/>
        <end position="187"/>
    </location>
</feature>
<comment type="function">
    <text evidence="6 7">Component of the post-replicative DNA mismatch repair system (MMR).</text>
</comment>
<reference evidence="10" key="1">
    <citation type="submission" date="2020-01" db="EMBL/GenBank/DDBJ databases">
        <title>Development of genomics and gene disruption for Polysphondylium violaceum indicates a role for the polyketide synthase stlB in stalk morphogenesis.</title>
        <authorList>
            <person name="Narita B."/>
            <person name="Kawabe Y."/>
            <person name="Kin K."/>
            <person name="Saito T."/>
            <person name="Gibbs R."/>
            <person name="Kuspa A."/>
            <person name="Muzny D."/>
            <person name="Queller D."/>
            <person name="Richards S."/>
            <person name="Strassman J."/>
            <person name="Sucgang R."/>
            <person name="Worley K."/>
            <person name="Schaap P."/>
        </authorList>
    </citation>
    <scope>NUCLEOTIDE SEQUENCE</scope>
    <source>
        <strain evidence="10">QSvi11</strain>
    </source>
</reference>
<dbReference type="Pfam" id="PF01624">
    <property type="entry name" value="MutS_I"/>
    <property type="match status" value="1"/>
</dbReference>
<dbReference type="GO" id="GO:0030983">
    <property type="term" value="F:mismatched DNA binding"/>
    <property type="evidence" value="ECO:0007669"/>
    <property type="project" value="UniProtKB-UniRule"/>
</dbReference>
<feature type="compositionally biased region" description="Low complexity" evidence="8">
    <location>
        <begin position="274"/>
        <end position="309"/>
    </location>
</feature>
<dbReference type="Pfam" id="PF05192">
    <property type="entry name" value="MutS_III"/>
    <property type="match status" value="1"/>
</dbReference>
<dbReference type="InterPro" id="IPR016151">
    <property type="entry name" value="DNA_mismatch_repair_MutS_N"/>
</dbReference>
<keyword evidence="6 7" id="KW-0234">DNA repair</keyword>
<proteinExistence type="inferred from homology"/>
<gene>
    <name evidence="10" type="ORF">CYY_000958</name>
</gene>
<dbReference type="InterPro" id="IPR007696">
    <property type="entry name" value="DNA_mismatch_repair_MutS_core"/>
</dbReference>
<dbReference type="SUPFAM" id="SSF53150">
    <property type="entry name" value="DNA repair protein MutS, domain II"/>
    <property type="match status" value="1"/>
</dbReference>
<keyword evidence="5 6" id="KW-0238">DNA-binding</keyword>
<dbReference type="GO" id="GO:0005524">
    <property type="term" value="F:ATP binding"/>
    <property type="evidence" value="ECO:0007669"/>
    <property type="project" value="UniProtKB-UniRule"/>
</dbReference>
<evidence type="ECO:0000256" key="2">
    <source>
        <dbReference type="ARBA" id="ARBA00022741"/>
    </source>
</evidence>
<dbReference type="Gene3D" id="3.40.1170.10">
    <property type="entry name" value="DNA repair protein MutS, domain I"/>
    <property type="match status" value="1"/>
</dbReference>